<feature type="domain" description="VTT" evidence="8">
    <location>
        <begin position="50"/>
        <end position="176"/>
    </location>
</feature>
<feature type="transmembrane region" description="Helical" evidence="7">
    <location>
        <begin position="157"/>
        <end position="179"/>
    </location>
</feature>
<comment type="subcellular location">
    <subcellularLocation>
        <location evidence="1 7">Cell membrane</location>
        <topology evidence="1 7">Multi-pass membrane protein</topology>
    </subcellularLocation>
</comment>
<dbReference type="RefSeq" id="WP_406700987.1">
    <property type="nucleotide sequence ID" value="NZ_CP155447.1"/>
</dbReference>
<dbReference type="Pfam" id="PF09335">
    <property type="entry name" value="VTT_dom"/>
    <property type="match status" value="1"/>
</dbReference>
<keyword evidence="3 7" id="KW-1003">Cell membrane</keyword>
<evidence type="ECO:0000256" key="1">
    <source>
        <dbReference type="ARBA" id="ARBA00004651"/>
    </source>
</evidence>
<gene>
    <name evidence="9" type="ORF">V5E97_19565</name>
</gene>
<dbReference type="PANTHER" id="PTHR30353:SF0">
    <property type="entry name" value="TRANSMEMBRANE PROTEIN"/>
    <property type="match status" value="1"/>
</dbReference>
<dbReference type="InterPro" id="IPR032818">
    <property type="entry name" value="DedA-like"/>
</dbReference>
<evidence type="ECO:0000256" key="3">
    <source>
        <dbReference type="ARBA" id="ARBA00022475"/>
    </source>
</evidence>
<keyword evidence="4 7" id="KW-0812">Transmembrane</keyword>
<proteinExistence type="inferred from homology"/>
<dbReference type="GO" id="GO:0005886">
    <property type="term" value="C:plasma membrane"/>
    <property type="evidence" value="ECO:0007669"/>
    <property type="project" value="UniProtKB-SubCell"/>
</dbReference>
<feature type="transmembrane region" description="Helical" evidence="7">
    <location>
        <begin position="191"/>
        <end position="209"/>
    </location>
</feature>
<keyword evidence="6 7" id="KW-0472">Membrane</keyword>
<evidence type="ECO:0000259" key="8">
    <source>
        <dbReference type="Pfam" id="PF09335"/>
    </source>
</evidence>
<evidence type="ECO:0000256" key="6">
    <source>
        <dbReference type="ARBA" id="ARBA00023136"/>
    </source>
</evidence>
<reference evidence="9" key="1">
    <citation type="submission" date="2024-05" db="EMBL/GenBank/DDBJ databases">
        <title>Planctomycetes of the genus Singulisphaera possess chitinolytic capabilities.</title>
        <authorList>
            <person name="Ivanova A."/>
        </authorList>
    </citation>
    <scope>NUCLEOTIDE SEQUENCE</scope>
    <source>
        <strain evidence="9">Ch08T</strain>
    </source>
</reference>
<evidence type="ECO:0000256" key="5">
    <source>
        <dbReference type="ARBA" id="ARBA00022989"/>
    </source>
</evidence>
<sequence>MDFLQQVIHTLLHLSPDTMNELAQVIGHWLYVVLFLIVFAETGLVATPFLPGDSLLFAVGAVAANSNSPISLPLTAGLLIVAAILGDAVNYAVGYYVGPKVFSRENSRLLNKKHLVEAQHFYEQYGGKTIILARFVPIVRTFAPFVAGIGRMNYAKFAIFNVTGAVFWVLSFLVSGWWFGGREVVQKNFKLVIAAIIVISILPAVIEVARNKLRRDKSGREGSDELS</sequence>
<dbReference type="AlphaFoldDB" id="A0AAU7CSG8"/>
<keyword evidence="5 7" id="KW-1133">Transmembrane helix</keyword>
<dbReference type="PANTHER" id="PTHR30353">
    <property type="entry name" value="INNER MEMBRANE PROTEIN DEDA-RELATED"/>
    <property type="match status" value="1"/>
</dbReference>
<dbReference type="InterPro" id="IPR058127">
    <property type="entry name" value="DedA"/>
</dbReference>
<dbReference type="EMBL" id="CP155447">
    <property type="protein sequence ID" value="XBH08151.1"/>
    <property type="molecule type" value="Genomic_DNA"/>
</dbReference>
<protein>
    <submittedName>
        <fullName evidence="9">DedA family protein</fullName>
    </submittedName>
</protein>
<organism evidence="9">
    <name type="scientific">Singulisphaera sp. Ch08</name>
    <dbReference type="NCBI Taxonomy" id="3120278"/>
    <lineage>
        <taxon>Bacteria</taxon>
        <taxon>Pseudomonadati</taxon>
        <taxon>Planctomycetota</taxon>
        <taxon>Planctomycetia</taxon>
        <taxon>Isosphaerales</taxon>
        <taxon>Isosphaeraceae</taxon>
        <taxon>Singulisphaera</taxon>
    </lineage>
</organism>
<dbReference type="InterPro" id="IPR032816">
    <property type="entry name" value="VTT_dom"/>
</dbReference>
<evidence type="ECO:0000256" key="7">
    <source>
        <dbReference type="RuleBase" id="RU367016"/>
    </source>
</evidence>
<evidence type="ECO:0000256" key="2">
    <source>
        <dbReference type="ARBA" id="ARBA00010792"/>
    </source>
</evidence>
<dbReference type="NCBIfam" id="NF008102">
    <property type="entry name" value="PRK10847.1"/>
    <property type="match status" value="1"/>
</dbReference>
<comment type="similarity">
    <text evidence="2 7">Belongs to the DedA family.</text>
</comment>
<evidence type="ECO:0000256" key="4">
    <source>
        <dbReference type="ARBA" id="ARBA00022692"/>
    </source>
</evidence>
<name>A0AAU7CSG8_9BACT</name>
<feature type="transmembrane region" description="Helical" evidence="7">
    <location>
        <begin position="29"/>
        <end position="50"/>
    </location>
</feature>
<evidence type="ECO:0000313" key="9">
    <source>
        <dbReference type="EMBL" id="XBH08151.1"/>
    </source>
</evidence>
<feature type="transmembrane region" description="Helical" evidence="7">
    <location>
        <begin position="70"/>
        <end position="98"/>
    </location>
</feature>
<accession>A0AAU7CSG8</accession>